<dbReference type="OrthoDB" id="1372046at2759"/>
<comment type="subcellular location">
    <subcellularLocation>
        <location evidence="1">Membrane</location>
        <topology evidence="1">Single-pass membrane protein</topology>
    </subcellularLocation>
</comment>
<dbReference type="AlphaFoldDB" id="A0A1S3UNQ5"/>
<dbReference type="InterPro" id="IPR036396">
    <property type="entry name" value="Cyt_P450_sf"/>
</dbReference>
<name>A0A1S3UNQ5_VIGRR</name>
<dbReference type="GO" id="GO:0016705">
    <property type="term" value="F:oxidoreductase activity, acting on paired donors, with incorporation or reduction of molecular oxygen"/>
    <property type="evidence" value="ECO:0007669"/>
    <property type="project" value="InterPro"/>
</dbReference>
<evidence type="ECO:0000256" key="2">
    <source>
        <dbReference type="ARBA" id="ARBA00010617"/>
    </source>
</evidence>
<dbReference type="SUPFAM" id="SSF48264">
    <property type="entry name" value="Cytochrome P450"/>
    <property type="match status" value="1"/>
</dbReference>
<keyword evidence="4 7" id="KW-0479">Metal-binding</keyword>
<dbReference type="GO" id="GO:0005506">
    <property type="term" value="F:iron ion binding"/>
    <property type="evidence" value="ECO:0007669"/>
    <property type="project" value="InterPro"/>
</dbReference>
<reference evidence="10" key="2">
    <citation type="submission" date="2025-08" db="UniProtKB">
        <authorList>
            <consortium name="RefSeq"/>
        </authorList>
    </citation>
    <scope>IDENTIFICATION</scope>
    <source>
        <tissue evidence="10">Leaf</tissue>
    </source>
</reference>
<dbReference type="Proteomes" id="UP000087766">
    <property type="component" value="Chromosome 7"/>
</dbReference>
<reference evidence="9" key="1">
    <citation type="journal article" date="2014" name="Nat. Commun.">
        <title>Genome sequence of mungbean and insights into evolution within Vigna species.</title>
        <authorList>
            <person name="Kang Y.J."/>
            <person name="Kim S.K."/>
            <person name="Kim M.Y."/>
            <person name="Lestari P."/>
            <person name="Kim K.H."/>
            <person name="Ha B.K."/>
            <person name="Jun T.H."/>
            <person name="Hwang W.J."/>
            <person name="Lee T."/>
            <person name="Lee J."/>
            <person name="Shim S."/>
            <person name="Yoon M.Y."/>
            <person name="Jang Y.E."/>
            <person name="Han K.S."/>
            <person name="Taeprayoon P."/>
            <person name="Yoon N."/>
            <person name="Somta P."/>
            <person name="Tanya P."/>
            <person name="Kim K.S."/>
            <person name="Gwag J.G."/>
            <person name="Moon J.K."/>
            <person name="Lee Y.H."/>
            <person name="Park B.S."/>
            <person name="Bombarely A."/>
            <person name="Doyle J.J."/>
            <person name="Jackson S.A."/>
            <person name="Schafleitner R."/>
            <person name="Srinives P."/>
            <person name="Varshney R.K."/>
            <person name="Lee S.H."/>
        </authorList>
    </citation>
    <scope>NUCLEOTIDE SEQUENCE [LARGE SCALE GENOMIC DNA]</scope>
    <source>
        <strain evidence="9">cv. VC1973A</strain>
    </source>
</reference>
<evidence type="ECO:0000313" key="9">
    <source>
        <dbReference type="Proteomes" id="UP000087766"/>
    </source>
</evidence>
<dbReference type="GO" id="GO:0020037">
    <property type="term" value="F:heme binding"/>
    <property type="evidence" value="ECO:0007669"/>
    <property type="project" value="InterPro"/>
</dbReference>
<keyword evidence="3" id="KW-0812">Transmembrane</keyword>
<dbReference type="GO" id="GO:0016020">
    <property type="term" value="C:membrane"/>
    <property type="evidence" value="ECO:0007669"/>
    <property type="project" value="UniProtKB-SubCell"/>
</dbReference>
<keyword evidence="5" id="KW-1133">Transmembrane helix</keyword>
<keyword evidence="8" id="KW-0560">Oxidoreductase</keyword>
<dbReference type="PRINTS" id="PR00463">
    <property type="entry name" value="EP450I"/>
</dbReference>
<proteinExistence type="inferred from homology"/>
<evidence type="ECO:0000313" key="10">
    <source>
        <dbReference type="RefSeq" id="XP_014507625.1"/>
    </source>
</evidence>
<keyword evidence="7 8" id="KW-0349">Heme</keyword>
<comment type="cofactor">
    <cofactor evidence="7">
        <name>heme</name>
        <dbReference type="ChEBI" id="CHEBI:30413"/>
    </cofactor>
</comment>
<dbReference type="Gene3D" id="1.10.630.10">
    <property type="entry name" value="Cytochrome P450"/>
    <property type="match status" value="1"/>
</dbReference>
<dbReference type="GO" id="GO:0016125">
    <property type="term" value="P:sterol metabolic process"/>
    <property type="evidence" value="ECO:0007669"/>
    <property type="project" value="TreeGrafter"/>
</dbReference>
<organism evidence="9 10">
    <name type="scientific">Vigna radiata var. radiata</name>
    <name type="common">Mung bean</name>
    <name type="synonym">Phaseolus aureus</name>
    <dbReference type="NCBI Taxonomy" id="3916"/>
    <lineage>
        <taxon>Eukaryota</taxon>
        <taxon>Viridiplantae</taxon>
        <taxon>Streptophyta</taxon>
        <taxon>Embryophyta</taxon>
        <taxon>Tracheophyta</taxon>
        <taxon>Spermatophyta</taxon>
        <taxon>Magnoliopsida</taxon>
        <taxon>eudicotyledons</taxon>
        <taxon>Gunneridae</taxon>
        <taxon>Pentapetalae</taxon>
        <taxon>rosids</taxon>
        <taxon>fabids</taxon>
        <taxon>Fabales</taxon>
        <taxon>Fabaceae</taxon>
        <taxon>Papilionoideae</taxon>
        <taxon>50 kb inversion clade</taxon>
        <taxon>NPAAA clade</taxon>
        <taxon>indigoferoid/millettioid clade</taxon>
        <taxon>Phaseoleae</taxon>
        <taxon>Vigna</taxon>
    </lineage>
</organism>
<keyword evidence="5" id="KW-0472">Membrane</keyword>
<keyword evidence="8" id="KW-0503">Monooxygenase</keyword>
<protein>
    <submittedName>
        <fullName evidence="10">Beta-amyrin 28-oxidase isoform X3</fullName>
    </submittedName>
</protein>
<dbReference type="InterPro" id="IPR001128">
    <property type="entry name" value="Cyt_P450"/>
</dbReference>
<sequence>MIRINVEVIFMTEQLEIIRGKEVGQLLQWEDVQKMKYSWNVVCEVMRLSPPVSGAYREAIKDFTYADYNIPKGWKLHWNTNSSHKDPTIFSDPETFDASRFEGAGPTPFAYVPFGGGPRMCLGQEFAKLEILVFMHNIVKRFKWELVIPDEKLKYDPMLEPVKGLEIRLHPLVHSQIT</sequence>
<evidence type="ECO:0000256" key="6">
    <source>
        <dbReference type="ARBA" id="ARBA00023004"/>
    </source>
</evidence>
<dbReference type="PRINTS" id="PR00385">
    <property type="entry name" value="P450"/>
</dbReference>
<comment type="similarity">
    <text evidence="2 8">Belongs to the cytochrome P450 family.</text>
</comment>
<evidence type="ECO:0000256" key="5">
    <source>
        <dbReference type="ARBA" id="ARBA00022989"/>
    </source>
</evidence>
<evidence type="ECO:0000256" key="4">
    <source>
        <dbReference type="ARBA" id="ARBA00022723"/>
    </source>
</evidence>
<dbReference type="Pfam" id="PF00067">
    <property type="entry name" value="p450"/>
    <property type="match status" value="1"/>
</dbReference>
<dbReference type="InterPro" id="IPR017972">
    <property type="entry name" value="Cyt_P450_CS"/>
</dbReference>
<evidence type="ECO:0000256" key="7">
    <source>
        <dbReference type="PIRSR" id="PIRSR602401-1"/>
    </source>
</evidence>
<dbReference type="PANTHER" id="PTHR24286">
    <property type="entry name" value="CYTOCHROME P450 26"/>
    <property type="match status" value="1"/>
</dbReference>
<dbReference type="PROSITE" id="PS00086">
    <property type="entry name" value="CYTOCHROME_P450"/>
    <property type="match status" value="1"/>
</dbReference>
<dbReference type="RefSeq" id="XP_014507625.1">
    <property type="nucleotide sequence ID" value="XM_014652139.2"/>
</dbReference>
<dbReference type="GeneID" id="106767284"/>
<gene>
    <name evidence="10" type="primary">LOC106767284</name>
</gene>
<evidence type="ECO:0000256" key="1">
    <source>
        <dbReference type="ARBA" id="ARBA00004167"/>
    </source>
</evidence>
<keyword evidence="6 7" id="KW-0408">Iron</keyword>
<dbReference type="GO" id="GO:0004497">
    <property type="term" value="F:monooxygenase activity"/>
    <property type="evidence" value="ECO:0007669"/>
    <property type="project" value="UniProtKB-KW"/>
</dbReference>
<evidence type="ECO:0000256" key="3">
    <source>
        <dbReference type="ARBA" id="ARBA00022692"/>
    </source>
</evidence>
<dbReference type="PANTHER" id="PTHR24286:SF209">
    <property type="entry name" value="BETA-AMYRIN 28-OXIDASE-LIKE"/>
    <property type="match status" value="1"/>
</dbReference>
<keyword evidence="9" id="KW-1185">Reference proteome</keyword>
<evidence type="ECO:0000256" key="8">
    <source>
        <dbReference type="RuleBase" id="RU000461"/>
    </source>
</evidence>
<accession>A0A1S3UNQ5</accession>
<dbReference type="InterPro" id="IPR002401">
    <property type="entry name" value="Cyt_P450_E_grp-I"/>
</dbReference>
<feature type="binding site" description="axial binding residue" evidence="7">
    <location>
        <position position="121"/>
    </location>
    <ligand>
        <name>heme</name>
        <dbReference type="ChEBI" id="CHEBI:30413"/>
    </ligand>
    <ligandPart>
        <name>Fe</name>
        <dbReference type="ChEBI" id="CHEBI:18248"/>
    </ligandPart>
</feature>